<reference evidence="2" key="2">
    <citation type="journal article" date="2007" name="Science">
        <title>Draft genome sequence of the sexually transmitted pathogen Trichomonas vaginalis.</title>
        <authorList>
            <person name="Carlton J.M."/>
            <person name="Hirt R.P."/>
            <person name="Silva J.C."/>
            <person name="Delcher A.L."/>
            <person name="Schatz M."/>
            <person name="Zhao Q."/>
            <person name="Wortman J.R."/>
            <person name="Bidwell S.L."/>
            <person name="Alsmark U.C.M."/>
            <person name="Besteiro S."/>
            <person name="Sicheritz-Ponten T."/>
            <person name="Noel C.J."/>
            <person name="Dacks J.B."/>
            <person name="Foster P.G."/>
            <person name="Simillion C."/>
            <person name="Van de Peer Y."/>
            <person name="Miranda-Saavedra D."/>
            <person name="Barton G.J."/>
            <person name="Westrop G.D."/>
            <person name="Mueller S."/>
            <person name="Dessi D."/>
            <person name="Fiori P.L."/>
            <person name="Ren Q."/>
            <person name="Paulsen I."/>
            <person name="Zhang H."/>
            <person name="Bastida-Corcuera F.D."/>
            <person name="Simoes-Barbosa A."/>
            <person name="Brown M.T."/>
            <person name="Hayes R.D."/>
            <person name="Mukherjee M."/>
            <person name="Okumura C.Y."/>
            <person name="Schneider R."/>
            <person name="Smith A.J."/>
            <person name="Vanacova S."/>
            <person name="Villalvazo M."/>
            <person name="Haas B.J."/>
            <person name="Pertea M."/>
            <person name="Feldblyum T.V."/>
            <person name="Utterback T.R."/>
            <person name="Shu C.L."/>
            <person name="Osoegawa K."/>
            <person name="de Jong P.J."/>
            <person name="Hrdy I."/>
            <person name="Horvathova L."/>
            <person name="Zubacova Z."/>
            <person name="Dolezal P."/>
            <person name="Malik S.B."/>
            <person name="Logsdon J.M. Jr."/>
            <person name="Henze K."/>
            <person name="Gupta A."/>
            <person name="Wang C.C."/>
            <person name="Dunne R.L."/>
            <person name="Upcroft J.A."/>
            <person name="Upcroft P."/>
            <person name="White O."/>
            <person name="Salzberg S.L."/>
            <person name="Tang P."/>
            <person name="Chiu C.-H."/>
            <person name="Lee Y.-S."/>
            <person name="Embley T.M."/>
            <person name="Coombs G.H."/>
            <person name="Mottram J.C."/>
            <person name="Tachezy J."/>
            <person name="Fraser-Liggett C.M."/>
            <person name="Johnson P.J."/>
        </authorList>
    </citation>
    <scope>NUCLEOTIDE SEQUENCE [LARGE SCALE GENOMIC DNA]</scope>
    <source>
        <strain evidence="2">G3</strain>
    </source>
</reference>
<dbReference type="VEuPathDB" id="TrichDB:TVAGG3_0731840"/>
<protein>
    <recommendedName>
        <fullName evidence="4">Leucine Rich Repeat family protein</fullName>
    </recommendedName>
</protein>
<dbReference type="InParanoid" id="A2F6V1"/>
<accession>A2F6V1</accession>
<keyword evidence="1" id="KW-0677">Repeat</keyword>
<evidence type="ECO:0000256" key="1">
    <source>
        <dbReference type="ARBA" id="ARBA00022737"/>
    </source>
</evidence>
<dbReference type="EMBL" id="DS113640">
    <property type="protein sequence ID" value="EAX99368.1"/>
    <property type="molecule type" value="Genomic_DNA"/>
</dbReference>
<dbReference type="PANTHER" id="PTHR24111">
    <property type="entry name" value="LEUCINE-RICH REPEAT-CONTAINING PROTEIN 34"/>
    <property type="match status" value="1"/>
</dbReference>
<dbReference type="PANTHER" id="PTHR24111:SF0">
    <property type="entry name" value="LEUCINE-RICH REPEAT-CONTAINING PROTEIN"/>
    <property type="match status" value="1"/>
</dbReference>
<gene>
    <name evidence="2" type="ORF">TVAG_015510</name>
</gene>
<name>A2F6V1_TRIV3</name>
<dbReference type="RefSeq" id="XP_001312298.1">
    <property type="nucleotide sequence ID" value="XM_001312297.1"/>
</dbReference>
<dbReference type="SMR" id="A2F6V1"/>
<dbReference type="Gene3D" id="3.80.10.10">
    <property type="entry name" value="Ribonuclease Inhibitor"/>
    <property type="match status" value="1"/>
</dbReference>
<dbReference type="SUPFAM" id="SSF52047">
    <property type="entry name" value="RNI-like"/>
    <property type="match status" value="1"/>
</dbReference>
<dbReference type="VEuPathDB" id="TrichDB:TVAG_015510"/>
<proteinExistence type="predicted"/>
<dbReference type="KEGG" id="tva:4757174"/>
<evidence type="ECO:0000313" key="3">
    <source>
        <dbReference type="Proteomes" id="UP000001542"/>
    </source>
</evidence>
<evidence type="ECO:0000313" key="2">
    <source>
        <dbReference type="EMBL" id="EAX99368.1"/>
    </source>
</evidence>
<reference evidence="2" key="1">
    <citation type="submission" date="2006-10" db="EMBL/GenBank/DDBJ databases">
        <authorList>
            <person name="Amadeo P."/>
            <person name="Zhao Q."/>
            <person name="Wortman J."/>
            <person name="Fraser-Liggett C."/>
            <person name="Carlton J."/>
        </authorList>
    </citation>
    <scope>NUCLEOTIDE SEQUENCE</scope>
    <source>
        <strain evidence="2">G3</strain>
    </source>
</reference>
<evidence type="ECO:0008006" key="4">
    <source>
        <dbReference type="Google" id="ProtNLM"/>
    </source>
</evidence>
<dbReference type="SMART" id="SM00368">
    <property type="entry name" value="LRR_RI"/>
    <property type="match status" value="1"/>
</dbReference>
<keyword evidence="3" id="KW-1185">Reference proteome</keyword>
<dbReference type="Proteomes" id="UP000001542">
    <property type="component" value="Unassembled WGS sequence"/>
</dbReference>
<dbReference type="InterPro" id="IPR032675">
    <property type="entry name" value="LRR_dom_sf"/>
</dbReference>
<sequence>MLFLRSFLPENHILAGQIEKLSNISKYTPEIYQPLYILISCCLSLECRPSEKLMLSFKNQLHHGQRLKITHVPSNTKVTDALCRCLQLMRTVDELVIGGYNFFSLYSKLPSILKENSKIKSLTIIEYSKSDDFSEFLKSIPKDGLERLKFKDVIFQDSMISGFEGIKLRYKFSELVFSGCTFTEEQFTRLIGLSDSISQLSLFSLSHLKLDFEISKDMINKIVKLLSNSGIYSLKLKDLNLNLCDIFKFLSDDNLYIVDLDLSQNYCCSNLPDDFFLPSTVNELTLRNVKWQGDSLSKFLSVQPFRSVIRVDCSYARFDSPPPKDPFSTLVEVPPSTFIESFIWHENPISSKLFRFLSNFSYLHEGVFQSCPILKSDSSTILESMSNFILKTKIAKLAIISTIQNYKDKGIEALKYSLSQNQFLRVLNISNNRIGDRGLMILLDILIQNQNITKVNFSGSDLCDPSLFIQFVRDITQLPSLVHVSKPQKDISFLCSKSSKGYETELNMLWNSLTEATMRNTENNKPDSESNASSVFASQPVDSISTQESFIFTYLEASWEINVEVGYFNFDVEWNCLRKEFDYSTIMNVELPNMDALSNQHQDNLIDFEPV</sequence>
<organism evidence="2 3">
    <name type="scientific">Trichomonas vaginalis (strain ATCC PRA-98 / G3)</name>
    <dbReference type="NCBI Taxonomy" id="412133"/>
    <lineage>
        <taxon>Eukaryota</taxon>
        <taxon>Metamonada</taxon>
        <taxon>Parabasalia</taxon>
        <taxon>Trichomonadida</taxon>
        <taxon>Trichomonadidae</taxon>
        <taxon>Trichomonas</taxon>
    </lineage>
</organism>
<dbReference type="OrthoDB" id="10628029at2759"/>
<dbReference type="InterPro" id="IPR052201">
    <property type="entry name" value="LRR-containing_regulator"/>
</dbReference>
<dbReference type="AlphaFoldDB" id="A2F6V1"/>